<accession>A0A6C0D8C6</accession>
<reference evidence="1" key="1">
    <citation type="journal article" date="2020" name="Nature">
        <title>Giant virus diversity and host interactions through global metagenomics.</title>
        <authorList>
            <person name="Schulz F."/>
            <person name="Roux S."/>
            <person name="Paez-Espino D."/>
            <person name="Jungbluth S."/>
            <person name="Walsh D.A."/>
            <person name="Denef V.J."/>
            <person name="McMahon K.D."/>
            <person name="Konstantinidis K.T."/>
            <person name="Eloe-Fadrosh E.A."/>
            <person name="Kyrpides N.C."/>
            <person name="Woyke T."/>
        </authorList>
    </citation>
    <scope>NUCLEOTIDE SEQUENCE</scope>
    <source>
        <strain evidence="1">GVMAG-M-3300023174-130</strain>
    </source>
</reference>
<proteinExistence type="predicted"/>
<protein>
    <recommendedName>
        <fullName evidence="2">T4 RNA ligase 1-like N-terminal domain-containing protein</fullName>
    </recommendedName>
</protein>
<name>A0A6C0D8C6_9ZZZZ</name>
<evidence type="ECO:0008006" key="2">
    <source>
        <dbReference type="Google" id="ProtNLM"/>
    </source>
</evidence>
<dbReference type="AlphaFoldDB" id="A0A6C0D8C6"/>
<sequence length="436" mass="51150">MQNTTNTTNITSCYKLNEITGFKDVLLNESSESNKYFKKTTYITKNNNKYSVIRYDKDFLSLDIIPSVGLLRSVILDEKNNIVSFAPPKSVPYDNFIKNHPNPKIINNNGVSSIIAEEFIEGTMMNVFWDKAIGLAGSWEFSTRNTVGGDVSFFKSTPNAKTFRQMFWDAVESNNLDFNLLNPAYCYSFVLQHPENRIVVPFKQPQLYLVEVYEIVQTENGTVNIFPIDLNFIINKGYFNNSTIKFPEIIKGWNDYTDLKNKYASMNTDYSVLGVVIKNTDTLERCKLRNPVYEYVRHLRGNQPKTQYQYLALRKEGKVGDFLKYYPEYKKDFSYFRDKLHEFTNALYQNYINCYIKKEKSLKEYPEHFRTHMFTIHKKFMDELKPQNQYVTNTVVINYVNNLHNSLQMYSLNACLMKRNIDFIKSDSIRFKNGIE</sequence>
<dbReference type="EMBL" id="MN739548">
    <property type="protein sequence ID" value="QHT12612.1"/>
    <property type="molecule type" value="Genomic_DNA"/>
</dbReference>
<organism evidence="1">
    <name type="scientific">viral metagenome</name>
    <dbReference type="NCBI Taxonomy" id="1070528"/>
    <lineage>
        <taxon>unclassified sequences</taxon>
        <taxon>metagenomes</taxon>
        <taxon>organismal metagenomes</taxon>
    </lineage>
</organism>
<evidence type="ECO:0000313" key="1">
    <source>
        <dbReference type="EMBL" id="QHT12612.1"/>
    </source>
</evidence>